<sequence length="432" mass="45240">MSGLGRRRAVLAFAVLIVLVGLITWLPSRADLSNLNGFVVSSMVLIVIGELVLVMSHGRQSAPISTATAMGLALAPVGGSGLSLAQCLVAVAVAMTLGALLRAAVGMRTDVFELATRLIGVSVTAACARVEFFGTSLMDWWQQPSTPRWLGGLALIGAALVGVASDLILWSAGRARTLSVPWAALIHDDAIRFGAIGAVMTNAGALIALATPSLGAFAIPLFEWPMVLVLIGLRREERTAATHRQFVRALARLSDETGHTAKGHPRRVARVAVAIGEDLGLSPTELADLRDAALLHDLGQVTLAEPIPDGATVYAAPPAQSWVVQQSVALAAHAGARQPVLDAIAGSAAQFRQQREFGEAIPLVGRIIKVASAYDDLTHGRSKARGPALERIHLGLGYEYDPTVVDALSRVTQDPEPGVSGPLSPTTGPRPR</sequence>
<feature type="compositionally biased region" description="Polar residues" evidence="1">
    <location>
        <begin position="423"/>
        <end position="432"/>
    </location>
</feature>
<dbReference type="SUPFAM" id="SSF109604">
    <property type="entry name" value="HD-domain/PDEase-like"/>
    <property type="match status" value="1"/>
</dbReference>
<dbReference type="CDD" id="cd00077">
    <property type="entry name" value="HDc"/>
    <property type="match status" value="1"/>
</dbReference>
<evidence type="ECO:0000256" key="1">
    <source>
        <dbReference type="SAM" id="MobiDB-lite"/>
    </source>
</evidence>
<reference evidence="4 5" key="1">
    <citation type="journal article" date="2013" name="ISME J.">
        <title>A metabolic model for members of the genus Tetrasphaera involved in enhanced biological phosphorus removal.</title>
        <authorList>
            <person name="Kristiansen R."/>
            <person name="Nguyen H.T.T."/>
            <person name="Saunders A.M."/>
            <person name="Nielsen J.L."/>
            <person name="Wimmer R."/>
            <person name="Le V.Q."/>
            <person name="McIlroy S.J."/>
            <person name="Petrovski S."/>
            <person name="Seviour R.J."/>
            <person name="Calteau A."/>
            <person name="Nielsen K.L."/>
            <person name="Nielsen P.H."/>
        </authorList>
    </citation>
    <scope>NUCLEOTIDE SEQUENCE [LARGE SCALE GENOMIC DNA]</scope>
    <source>
        <strain evidence="4 5">Ben110</strain>
    </source>
</reference>
<dbReference type="PANTHER" id="PTHR45228:SF4">
    <property type="entry name" value="LIPOPROTEIN"/>
    <property type="match status" value="1"/>
</dbReference>
<feature type="transmembrane region" description="Helical" evidence="2">
    <location>
        <begin position="83"/>
        <end position="105"/>
    </location>
</feature>
<evidence type="ECO:0000313" key="5">
    <source>
        <dbReference type="Proteomes" id="UP000035763"/>
    </source>
</evidence>
<dbReference type="InterPro" id="IPR052020">
    <property type="entry name" value="Cyclic_di-GMP/3'3'-cGAMP_PDE"/>
</dbReference>
<proteinExistence type="predicted"/>
<accession>W6JTR9</accession>
<dbReference type="InterPro" id="IPR003607">
    <property type="entry name" value="HD/PDEase_dom"/>
</dbReference>
<dbReference type="AlphaFoldDB" id="W6JTR9"/>
<dbReference type="Proteomes" id="UP000035763">
    <property type="component" value="Unassembled WGS sequence"/>
</dbReference>
<feature type="domain" description="HD/PDEase" evidence="3">
    <location>
        <begin position="257"/>
        <end position="386"/>
    </location>
</feature>
<dbReference type="STRING" id="1193182.BN11_1110007"/>
<evidence type="ECO:0000256" key="2">
    <source>
        <dbReference type="SAM" id="Phobius"/>
    </source>
</evidence>
<dbReference type="Pfam" id="PF01966">
    <property type="entry name" value="HD"/>
    <property type="match status" value="1"/>
</dbReference>
<protein>
    <submittedName>
        <fullName evidence="4">Putative lipoprotein</fullName>
    </submittedName>
</protein>
<name>W6JTR9_9MICO</name>
<dbReference type="SMART" id="SM00471">
    <property type="entry name" value="HDc"/>
    <property type="match status" value="1"/>
</dbReference>
<evidence type="ECO:0000313" key="4">
    <source>
        <dbReference type="EMBL" id="CCH71830.1"/>
    </source>
</evidence>
<dbReference type="RefSeq" id="WP_048696705.1">
    <property type="nucleotide sequence ID" value="NZ_HG764815.1"/>
</dbReference>
<feature type="transmembrane region" description="Helical" evidence="2">
    <location>
        <begin position="117"/>
        <end position="137"/>
    </location>
</feature>
<keyword evidence="4" id="KW-0449">Lipoprotein</keyword>
<dbReference type="InterPro" id="IPR006674">
    <property type="entry name" value="HD_domain"/>
</dbReference>
<dbReference type="EMBL" id="CAJA01000015">
    <property type="protein sequence ID" value="CCH71830.1"/>
    <property type="molecule type" value="Genomic_DNA"/>
</dbReference>
<keyword evidence="2" id="KW-0812">Transmembrane</keyword>
<feature type="transmembrane region" description="Helical" evidence="2">
    <location>
        <begin position="190"/>
        <end position="210"/>
    </location>
</feature>
<feature type="transmembrane region" description="Helical" evidence="2">
    <location>
        <begin position="149"/>
        <end position="169"/>
    </location>
</feature>
<feature type="region of interest" description="Disordered" evidence="1">
    <location>
        <begin position="412"/>
        <end position="432"/>
    </location>
</feature>
<keyword evidence="5" id="KW-1185">Reference proteome</keyword>
<keyword evidence="2" id="KW-1133">Transmembrane helix</keyword>
<gene>
    <name evidence="4" type="ORF">BN11_1110007</name>
</gene>
<feature type="transmembrane region" description="Helical" evidence="2">
    <location>
        <begin position="34"/>
        <end position="54"/>
    </location>
</feature>
<comment type="caution">
    <text evidence="4">The sequence shown here is derived from an EMBL/GenBank/DDBJ whole genome shotgun (WGS) entry which is preliminary data.</text>
</comment>
<dbReference type="PANTHER" id="PTHR45228">
    <property type="entry name" value="CYCLIC DI-GMP PHOSPHODIESTERASE TM_0186-RELATED"/>
    <property type="match status" value="1"/>
</dbReference>
<evidence type="ECO:0000259" key="3">
    <source>
        <dbReference type="SMART" id="SM00471"/>
    </source>
</evidence>
<feature type="transmembrane region" description="Helical" evidence="2">
    <location>
        <begin position="9"/>
        <end position="28"/>
    </location>
</feature>
<dbReference type="OrthoDB" id="40937at2"/>
<dbReference type="Gene3D" id="1.10.3210.10">
    <property type="entry name" value="Hypothetical protein af1432"/>
    <property type="match status" value="1"/>
</dbReference>
<organism evidence="4 5">
    <name type="scientific">Nostocoides australiense Ben110</name>
    <dbReference type="NCBI Taxonomy" id="1193182"/>
    <lineage>
        <taxon>Bacteria</taxon>
        <taxon>Bacillati</taxon>
        <taxon>Actinomycetota</taxon>
        <taxon>Actinomycetes</taxon>
        <taxon>Micrococcales</taxon>
        <taxon>Intrasporangiaceae</taxon>
        <taxon>Nostocoides</taxon>
    </lineage>
</organism>
<keyword evidence="2" id="KW-0472">Membrane</keyword>